<feature type="transmembrane region" description="Helical" evidence="2">
    <location>
        <begin position="31"/>
        <end position="49"/>
    </location>
</feature>
<proteinExistence type="predicted"/>
<gene>
    <name evidence="3" type="ORF">MTP16_01120</name>
</gene>
<dbReference type="Proteomes" id="UP000831390">
    <property type="component" value="Chromosome"/>
</dbReference>
<feature type="transmembrane region" description="Helical" evidence="2">
    <location>
        <begin position="87"/>
        <end position="106"/>
    </location>
</feature>
<keyword evidence="2" id="KW-0472">Membrane</keyword>
<accession>A0ABY4B536</accession>
<keyword evidence="2" id="KW-0812">Transmembrane</keyword>
<feature type="transmembrane region" description="Helical" evidence="2">
    <location>
        <begin position="118"/>
        <end position="136"/>
    </location>
</feature>
<evidence type="ECO:0000313" key="4">
    <source>
        <dbReference type="Proteomes" id="UP000831390"/>
    </source>
</evidence>
<evidence type="ECO:0008006" key="5">
    <source>
        <dbReference type="Google" id="ProtNLM"/>
    </source>
</evidence>
<reference evidence="3 4" key="1">
    <citation type="submission" date="2022-03" db="EMBL/GenBank/DDBJ databases">
        <title>Hymenobactersp. isolated from the air.</title>
        <authorList>
            <person name="Won M."/>
            <person name="Kwon S.-W."/>
        </authorList>
    </citation>
    <scope>NUCLEOTIDE SEQUENCE [LARGE SCALE GENOMIC DNA]</scope>
    <source>
        <strain evidence="3 4">KACC 22596</strain>
    </source>
</reference>
<sequence length="161" mass="17312">MNVPRLLNGAALLLGLLGVYFKVHWWYGANALMLGGFGALLASVLGFTARANAEAGTSDALNYVMVATLTVGILGVVFRVMHWPGDALLVVASDVLLLALAVLLIFSRNRVVSHQFVTVLAVFFSLVIALLTFASGHPSAPKQPRQQPEPVALEENWPEFD</sequence>
<feature type="transmembrane region" description="Helical" evidence="2">
    <location>
        <begin position="61"/>
        <end position="81"/>
    </location>
</feature>
<dbReference type="RefSeq" id="WP_243515141.1">
    <property type="nucleotide sequence ID" value="NZ_CP094534.1"/>
</dbReference>
<evidence type="ECO:0000256" key="1">
    <source>
        <dbReference type="SAM" id="MobiDB-lite"/>
    </source>
</evidence>
<organism evidence="3 4">
    <name type="scientific">Hymenobacter monticola</name>
    <dbReference type="NCBI Taxonomy" id="1705399"/>
    <lineage>
        <taxon>Bacteria</taxon>
        <taxon>Pseudomonadati</taxon>
        <taxon>Bacteroidota</taxon>
        <taxon>Cytophagia</taxon>
        <taxon>Cytophagales</taxon>
        <taxon>Hymenobacteraceae</taxon>
        <taxon>Hymenobacter</taxon>
    </lineage>
</organism>
<evidence type="ECO:0000256" key="2">
    <source>
        <dbReference type="SAM" id="Phobius"/>
    </source>
</evidence>
<keyword evidence="2" id="KW-1133">Transmembrane helix</keyword>
<dbReference type="EMBL" id="CP094534">
    <property type="protein sequence ID" value="UOE34267.1"/>
    <property type="molecule type" value="Genomic_DNA"/>
</dbReference>
<keyword evidence="4" id="KW-1185">Reference proteome</keyword>
<protein>
    <recommendedName>
        <fullName evidence="5">DUF2339 domain-containing protein</fullName>
    </recommendedName>
</protein>
<evidence type="ECO:0000313" key="3">
    <source>
        <dbReference type="EMBL" id="UOE34267.1"/>
    </source>
</evidence>
<name>A0ABY4B536_9BACT</name>
<feature type="region of interest" description="Disordered" evidence="1">
    <location>
        <begin position="138"/>
        <end position="161"/>
    </location>
</feature>